<dbReference type="EMBL" id="JADGMS010000001">
    <property type="protein sequence ID" value="KAF9689011.1"/>
    <property type="molecule type" value="Genomic_DNA"/>
</dbReference>
<proteinExistence type="predicted"/>
<evidence type="ECO:0000313" key="2">
    <source>
        <dbReference type="Proteomes" id="UP000657918"/>
    </source>
</evidence>
<organism evidence="1 2">
    <name type="scientific">Salix dunnii</name>
    <dbReference type="NCBI Taxonomy" id="1413687"/>
    <lineage>
        <taxon>Eukaryota</taxon>
        <taxon>Viridiplantae</taxon>
        <taxon>Streptophyta</taxon>
        <taxon>Embryophyta</taxon>
        <taxon>Tracheophyta</taxon>
        <taxon>Spermatophyta</taxon>
        <taxon>Magnoliopsida</taxon>
        <taxon>eudicotyledons</taxon>
        <taxon>Gunneridae</taxon>
        <taxon>Pentapetalae</taxon>
        <taxon>rosids</taxon>
        <taxon>fabids</taxon>
        <taxon>Malpighiales</taxon>
        <taxon>Salicaceae</taxon>
        <taxon>Saliceae</taxon>
        <taxon>Salix</taxon>
    </lineage>
</organism>
<accession>A0A835TJ75</accession>
<dbReference type="AlphaFoldDB" id="A0A835TJ75"/>
<protein>
    <submittedName>
        <fullName evidence="1">Uncharacterized protein</fullName>
    </submittedName>
</protein>
<keyword evidence="2" id="KW-1185">Reference proteome</keyword>
<reference evidence="1 2" key="1">
    <citation type="submission" date="2020-10" db="EMBL/GenBank/DDBJ databases">
        <title>Plant Genome Project.</title>
        <authorList>
            <person name="Zhang R.-G."/>
        </authorList>
    </citation>
    <scope>NUCLEOTIDE SEQUENCE [LARGE SCALE GENOMIC DNA]</scope>
    <source>
        <strain evidence="1">FAFU-HL-1</strain>
        <tissue evidence="1">Leaf</tissue>
    </source>
</reference>
<dbReference type="Proteomes" id="UP000657918">
    <property type="component" value="Unassembled WGS sequence"/>
</dbReference>
<sequence>MLVVVDVGMALLHSPLIFRLLHRDEMVIKGFHLHILPKFFRRRPLRQGLHRPLRQGLHLPLLQGLHRPRRQGLHLLHLVIKAISMKALYPNLLLHPLTYNMSIMITRTVVVAVHS</sequence>
<comment type="caution">
    <text evidence="1">The sequence shown here is derived from an EMBL/GenBank/DDBJ whole genome shotgun (WGS) entry which is preliminary data.</text>
</comment>
<gene>
    <name evidence="1" type="ORF">SADUNF_Sadunf01G0047400</name>
</gene>
<name>A0A835TJ75_9ROSI</name>
<evidence type="ECO:0000313" key="1">
    <source>
        <dbReference type="EMBL" id="KAF9689011.1"/>
    </source>
</evidence>